<keyword evidence="6" id="KW-1185">Reference proteome</keyword>
<dbReference type="InterPro" id="IPR029062">
    <property type="entry name" value="Class_I_gatase-like"/>
</dbReference>
<dbReference type="CDD" id="cd03129">
    <property type="entry name" value="GAT1_Peptidase_E_like"/>
    <property type="match status" value="1"/>
</dbReference>
<dbReference type="EMBL" id="CP071090">
    <property type="protein sequence ID" value="QSQ23964.1"/>
    <property type="molecule type" value="Genomic_DNA"/>
</dbReference>
<reference evidence="5 6" key="1">
    <citation type="submission" date="2021-02" db="EMBL/GenBank/DDBJ databases">
        <title>De Novo genome assembly of isolated myxobacteria.</title>
        <authorList>
            <person name="Stevens D.C."/>
        </authorList>
    </citation>
    <scope>NUCLEOTIDE SEQUENCE [LARGE SCALE GENOMIC DNA]</scope>
    <source>
        <strain evidence="6">SCPEA02</strain>
    </source>
</reference>
<sequence>MMATPKPLFLLADSSLLFWRDGDRPFLARLHTLLGDVPLRAAYLGASNGDVPDFYELFTGAMEGVGISRCRMIPSRPSDEDRAWLASAHVILLAGGDPFLGWETFQKNGVEPLLRERYREGAVLMGISAGAMQLGTRAWPEHPPPGELSLFPVLGLSPFLVGVHEAPEWRELKRAMQAAEPGARGIGIPLGGGALVHPDGTLEPVRHPVALFHREGNALRQSLVTR</sequence>
<dbReference type="SUPFAM" id="SSF52317">
    <property type="entry name" value="Class I glutamine amidotransferase-like"/>
    <property type="match status" value="1"/>
</dbReference>
<protein>
    <submittedName>
        <fullName evidence="5">Type 1 glutamine amidotransferase-like domain-containing protein</fullName>
    </submittedName>
</protein>
<dbReference type="Proteomes" id="UP000662747">
    <property type="component" value="Chromosome"/>
</dbReference>
<evidence type="ECO:0000256" key="3">
    <source>
        <dbReference type="ARBA" id="ARBA00022801"/>
    </source>
</evidence>
<gene>
    <name evidence="5" type="ORF">JY651_02990</name>
</gene>
<evidence type="ECO:0000256" key="1">
    <source>
        <dbReference type="ARBA" id="ARBA00006534"/>
    </source>
</evidence>
<name>A0ABX7P045_9BACT</name>
<evidence type="ECO:0000256" key="2">
    <source>
        <dbReference type="ARBA" id="ARBA00022670"/>
    </source>
</evidence>
<keyword evidence="2" id="KW-0645">Protease</keyword>
<accession>A0ABX7P045</accession>
<dbReference type="Gene3D" id="3.40.50.880">
    <property type="match status" value="1"/>
</dbReference>
<dbReference type="Pfam" id="PF03575">
    <property type="entry name" value="Peptidase_S51"/>
    <property type="match status" value="1"/>
</dbReference>
<evidence type="ECO:0000313" key="6">
    <source>
        <dbReference type="Proteomes" id="UP000662747"/>
    </source>
</evidence>
<organism evidence="5 6">
    <name type="scientific">Pyxidicoccus parkwayensis</name>
    <dbReference type="NCBI Taxonomy" id="2813578"/>
    <lineage>
        <taxon>Bacteria</taxon>
        <taxon>Pseudomonadati</taxon>
        <taxon>Myxococcota</taxon>
        <taxon>Myxococcia</taxon>
        <taxon>Myxococcales</taxon>
        <taxon>Cystobacterineae</taxon>
        <taxon>Myxococcaceae</taxon>
        <taxon>Pyxidicoccus</taxon>
    </lineage>
</organism>
<dbReference type="RefSeq" id="WP_206725534.1">
    <property type="nucleotide sequence ID" value="NZ_CP071090.1"/>
</dbReference>
<comment type="similarity">
    <text evidence="1">Belongs to the peptidase S51 family.</text>
</comment>
<proteinExistence type="inferred from homology"/>
<evidence type="ECO:0000313" key="5">
    <source>
        <dbReference type="EMBL" id="QSQ23964.1"/>
    </source>
</evidence>
<dbReference type="InterPro" id="IPR005320">
    <property type="entry name" value="Peptidase_S51"/>
</dbReference>
<evidence type="ECO:0000256" key="4">
    <source>
        <dbReference type="ARBA" id="ARBA00022825"/>
    </source>
</evidence>
<keyword evidence="3" id="KW-0378">Hydrolase</keyword>
<keyword evidence="4" id="KW-0720">Serine protease</keyword>